<evidence type="ECO:0000256" key="1">
    <source>
        <dbReference type="ARBA" id="ARBA00004141"/>
    </source>
</evidence>
<dbReference type="GO" id="GO:0015791">
    <property type="term" value="P:polyol transmembrane transport"/>
    <property type="evidence" value="ECO:0007669"/>
    <property type="project" value="UniProtKB-ARBA"/>
</dbReference>
<evidence type="ECO:0000259" key="9">
    <source>
        <dbReference type="PROSITE" id="PS50850"/>
    </source>
</evidence>
<keyword evidence="4 8" id="KW-0812">Transmembrane</keyword>
<dbReference type="PANTHER" id="PTHR48020:SF9">
    <property type="entry name" value="MAJOR FACILITATOR SUPERFAMILY (MFS) PROFILE DOMAIN-CONTAINING PROTEIN"/>
    <property type="match status" value="1"/>
</dbReference>
<dbReference type="PROSITE" id="PS50850">
    <property type="entry name" value="MFS"/>
    <property type="match status" value="1"/>
</dbReference>
<dbReference type="PROSITE" id="PS00217">
    <property type="entry name" value="SUGAR_TRANSPORT_2"/>
    <property type="match status" value="1"/>
</dbReference>
<feature type="transmembrane region" description="Helical" evidence="8">
    <location>
        <begin position="138"/>
        <end position="157"/>
    </location>
</feature>
<feature type="transmembrane region" description="Helical" evidence="8">
    <location>
        <begin position="355"/>
        <end position="372"/>
    </location>
</feature>
<dbReference type="InterPro" id="IPR005828">
    <property type="entry name" value="MFS_sugar_transport-like"/>
</dbReference>
<dbReference type="GO" id="GO:0022857">
    <property type="term" value="F:transmembrane transporter activity"/>
    <property type="evidence" value="ECO:0007669"/>
    <property type="project" value="InterPro"/>
</dbReference>
<dbReference type="PRINTS" id="PR00171">
    <property type="entry name" value="SUGRTRNSPORT"/>
</dbReference>
<comment type="similarity">
    <text evidence="2">Belongs to the major facilitator superfamily. Sugar transporter (TC 2.A.1.1) family.</text>
</comment>
<dbReference type="OrthoDB" id="6339427at2759"/>
<evidence type="ECO:0000313" key="10">
    <source>
        <dbReference type="EMBL" id="EOO00804.1"/>
    </source>
</evidence>
<dbReference type="Pfam" id="PF00083">
    <property type="entry name" value="Sugar_tr"/>
    <property type="match status" value="2"/>
</dbReference>
<feature type="transmembrane region" description="Helical" evidence="8">
    <location>
        <begin position="110"/>
        <end position="126"/>
    </location>
</feature>
<feature type="transmembrane region" description="Helical" evidence="8">
    <location>
        <begin position="321"/>
        <end position="343"/>
    </location>
</feature>
<dbReference type="KEGG" id="tmn:UCRPA7_3727"/>
<dbReference type="InterPro" id="IPR036259">
    <property type="entry name" value="MFS_trans_sf"/>
</dbReference>
<accession>R8BN86</accession>
<dbReference type="Gene3D" id="1.20.1250.20">
    <property type="entry name" value="MFS general substrate transporter like domains"/>
    <property type="match status" value="2"/>
</dbReference>
<feature type="transmembrane region" description="Helical" evidence="8">
    <location>
        <begin position="284"/>
        <end position="309"/>
    </location>
</feature>
<name>R8BN86_PHAM7</name>
<protein>
    <submittedName>
        <fullName evidence="10">Putative mfs sugar protein</fullName>
    </submittedName>
</protein>
<evidence type="ECO:0000256" key="5">
    <source>
        <dbReference type="ARBA" id="ARBA00022989"/>
    </source>
</evidence>
<dbReference type="PANTHER" id="PTHR48020">
    <property type="entry name" value="PROTON MYO-INOSITOL COTRANSPORTER"/>
    <property type="match status" value="1"/>
</dbReference>
<dbReference type="GO" id="GO:0015798">
    <property type="term" value="P:myo-inositol transport"/>
    <property type="evidence" value="ECO:0007669"/>
    <property type="project" value="UniProtKB-ARBA"/>
</dbReference>
<dbReference type="EMBL" id="KB933061">
    <property type="protein sequence ID" value="EOO00804.1"/>
    <property type="molecule type" value="Genomic_DNA"/>
</dbReference>
<comment type="subcellular location">
    <subcellularLocation>
        <location evidence="1">Membrane</location>
        <topology evidence="1">Multi-pass membrane protein</topology>
    </subcellularLocation>
</comment>
<reference evidence="11" key="1">
    <citation type="journal article" date="2013" name="Genome Announc.">
        <title>Draft genome sequence of the ascomycete Phaeoacremonium aleophilum strain UCR-PA7, a causal agent of the esca disease complex in grapevines.</title>
        <authorList>
            <person name="Blanco-Ulate B."/>
            <person name="Rolshausen P."/>
            <person name="Cantu D."/>
        </authorList>
    </citation>
    <scope>NUCLEOTIDE SEQUENCE [LARGE SCALE GENOMIC DNA]</scope>
    <source>
        <strain evidence="11">UCR-PA7</strain>
    </source>
</reference>
<dbReference type="PROSITE" id="PS00216">
    <property type="entry name" value="SUGAR_TRANSPORT_1"/>
    <property type="match status" value="1"/>
</dbReference>
<evidence type="ECO:0000256" key="4">
    <source>
        <dbReference type="ARBA" id="ARBA00022692"/>
    </source>
</evidence>
<feature type="transmembrane region" description="Helical" evidence="8">
    <location>
        <begin position="67"/>
        <end position="90"/>
    </location>
</feature>
<evidence type="ECO:0000256" key="8">
    <source>
        <dbReference type="SAM" id="Phobius"/>
    </source>
</evidence>
<evidence type="ECO:0000256" key="7">
    <source>
        <dbReference type="SAM" id="MobiDB-lite"/>
    </source>
</evidence>
<feature type="transmembrane region" description="Helical" evidence="8">
    <location>
        <begin position="450"/>
        <end position="468"/>
    </location>
</feature>
<dbReference type="InterPro" id="IPR003663">
    <property type="entry name" value="Sugar/inositol_transpt"/>
</dbReference>
<proteinExistence type="inferred from homology"/>
<gene>
    <name evidence="10" type="ORF">UCRPA7_3727</name>
</gene>
<keyword evidence="5 8" id="KW-1133">Transmembrane helix</keyword>
<feature type="region of interest" description="Disordered" evidence="7">
    <location>
        <begin position="1"/>
        <end position="24"/>
    </location>
</feature>
<sequence length="540" mass="60289">MSEKAEEIFAPEDISHNESPPAHHGMSRIVENQISEEVDTFIDQMEHDLASNPRRASFFRPSIDPRYFTWVMVIFASMGGMLFGLDQSLISGANLTMPEDLNLSSNQQSLVNSFMPLGAVFGSIILGPANEYFGRRGALILSIVFYTVGAALEAGSINFDMMIAGRLVLGLGIGIEVGTCPVYVAESVNRRVRGNLVSLYQFNIALGEVLGFVVAAIFIKLDRKSLEAFEIWKRIRGIDTPEARSEFFIMAETVKGELKHAEARKASGRPAWMDFYYNPRARRAFVYSNTMMLLGQFVGINGIMYYMGVLMKQIGFGTTDATYMSMVGGGSLFLGTIPAIMFMEKFGRRFWANTMLPGFFVGLVIISVSYMVSLDKYPQTVEGLYITGLILYMGFYGPYACLTWVIPAEVYPTYLRSYGMMSSDAAVNLGNFIITYTFTDMQTAMTKQGLTLGFFGGIAVLGFIYQIAFMPETKNMTLEEIDIVFSKPTRQLVRENLSSTGKTVKNLCMFRFREAFHNVGTQRARLEDEVQVQPGLSINR</sequence>
<evidence type="ECO:0000256" key="2">
    <source>
        <dbReference type="ARBA" id="ARBA00010992"/>
    </source>
</evidence>
<keyword evidence="11" id="KW-1185">Reference proteome</keyword>
<feature type="transmembrane region" description="Helical" evidence="8">
    <location>
        <begin position="197"/>
        <end position="219"/>
    </location>
</feature>
<feature type="transmembrane region" description="Helical" evidence="8">
    <location>
        <begin position="384"/>
        <end position="406"/>
    </location>
</feature>
<dbReference type="AlphaFoldDB" id="R8BN86"/>
<dbReference type="Proteomes" id="UP000014074">
    <property type="component" value="Unassembled WGS sequence"/>
</dbReference>
<evidence type="ECO:0000313" key="11">
    <source>
        <dbReference type="Proteomes" id="UP000014074"/>
    </source>
</evidence>
<organism evidence="10 11">
    <name type="scientific">Phaeoacremonium minimum (strain UCR-PA7)</name>
    <name type="common">Esca disease fungus</name>
    <name type="synonym">Togninia minima</name>
    <dbReference type="NCBI Taxonomy" id="1286976"/>
    <lineage>
        <taxon>Eukaryota</taxon>
        <taxon>Fungi</taxon>
        <taxon>Dikarya</taxon>
        <taxon>Ascomycota</taxon>
        <taxon>Pezizomycotina</taxon>
        <taxon>Sordariomycetes</taxon>
        <taxon>Sordariomycetidae</taxon>
        <taxon>Togniniales</taxon>
        <taxon>Togniniaceae</taxon>
        <taxon>Phaeoacremonium</taxon>
    </lineage>
</organism>
<dbReference type="InterPro" id="IPR005829">
    <property type="entry name" value="Sugar_transporter_CS"/>
</dbReference>
<dbReference type="InterPro" id="IPR050814">
    <property type="entry name" value="Myo-inositol_Transporter"/>
</dbReference>
<dbReference type="GO" id="GO:0016020">
    <property type="term" value="C:membrane"/>
    <property type="evidence" value="ECO:0007669"/>
    <property type="project" value="UniProtKB-SubCell"/>
</dbReference>
<dbReference type="GeneID" id="19324103"/>
<dbReference type="InterPro" id="IPR020846">
    <property type="entry name" value="MFS_dom"/>
</dbReference>
<dbReference type="RefSeq" id="XP_007914504.1">
    <property type="nucleotide sequence ID" value="XM_007916313.1"/>
</dbReference>
<dbReference type="SUPFAM" id="SSF103473">
    <property type="entry name" value="MFS general substrate transporter"/>
    <property type="match status" value="1"/>
</dbReference>
<keyword evidence="6 8" id="KW-0472">Membrane</keyword>
<dbReference type="eggNOG" id="KOG0254">
    <property type="taxonomic scope" value="Eukaryota"/>
</dbReference>
<evidence type="ECO:0000256" key="3">
    <source>
        <dbReference type="ARBA" id="ARBA00022448"/>
    </source>
</evidence>
<evidence type="ECO:0000256" key="6">
    <source>
        <dbReference type="ARBA" id="ARBA00023136"/>
    </source>
</evidence>
<keyword evidence="3" id="KW-0813">Transport</keyword>
<dbReference type="HOGENOM" id="CLU_001265_30_5_1"/>
<feature type="domain" description="Major facilitator superfamily (MFS) profile" evidence="9">
    <location>
        <begin position="72"/>
        <end position="474"/>
    </location>
</feature>